<organism evidence="1 2">
    <name type="scientific">Croceivirga thetidis</name>
    <dbReference type="NCBI Taxonomy" id="2721623"/>
    <lineage>
        <taxon>Bacteria</taxon>
        <taxon>Pseudomonadati</taxon>
        <taxon>Bacteroidota</taxon>
        <taxon>Flavobacteriia</taxon>
        <taxon>Flavobacteriales</taxon>
        <taxon>Flavobacteriaceae</taxon>
        <taxon>Croceivirga</taxon>
    </lineage>
</organism>
<accession>A0ABX1GME5</accession>
<evidence type="ECO:0008006" key="3">
    <source>
        <dbReference type="Google" id="ProtNLM"/>
    </source>
</evidence>
<dbReference type="Proteomes" id="UP000718451">
    <property type="component" value="Unassembled WGS sequence"/>
</dbReference>
<sequence length="67" mass="6757">MKKSKKIGLSLNKKIISQFKSTSIKGGLTGISALPGIQCGGGGGGGGFTQGNRCQQSEELIGGCNDN</sequence>
<dbReference type="RefSeq" id="WP_168551025.1">
    <property type="nucleotide sequence ID" value="NZ_JAAWWL010000001.1"/>
</dbReference>
<proteinExistence type="predicted"/>
<reference evidence="1 2" key="1">
    <citation type="submission" date="2020-04" db="EMBL/GenBank/DDBJ databases">
        <authorList>
            <person name="Yoon J."/>
        </authorList>
    </citation>
    <scope>NUCLEOTIDE SEQUENCE [LARGE SCALE GENOMIC DNA]</scope>
    <source>
        <strain evidence="1 2">DJ-13</strain>
    </source>
</reference>
<comment type="caution">
    <text evidence="1">The sequence shown here is derived from an EMBL/GenBank/DDBJ whole genome shotgun (WGS) entry which is preliminary data.</text>
</comment>
<keyword evidence="2" id="KW-1185">Reference proteome</keyword>
<evidence type="ECO:0000313" key="1">
    <source>
        <dbReference type="EMBL" id="NKI30794.1"/>
    </source>
</evidence>
<gene>
    <name evidence="1" type="ORF">HCU67_02485</name>
</gene>
<protein>
    <recommendedName>
        <fullName evidence="3">Bacteriocin</fullName>
    </recommendedName>
</protein>
<dbReference type="EMBL" id="JAAWWL010000001">
    <property type="protein sequence ID" value="NKI30794.1"/>
    <property type="molecule type" value="Genomic_DNA"/>
</dbReference>
<name>A0ABX1GME5_9FLAO</name>
<evidence type="ECO:0000313" key="2">
    <source>
        <dbReference type="Proteomes" id="UP000718451"/>
    </source>
</evidence>